<reference evidence="7 8" key="1">
    <citation type="submission" date="2023-10" db="EMBL/GenBank/DDBJ databases">
        <title>Psychrosphaera aquimaarina strain SW33 isolated from seawater.</title>
        <authorList>
            <person name="Bayburt H."/>
            <person name="Kim J.M."/>
            <person name="Choi B.J."/>
            <person name="Jeon C.O."/>
        </authorList>
    </citation>
    <scope>NUCLEOTIDE SEQUENCE [LARGE SCALE GENOMIC DNA]</scope>
    <source>
        <strain evidence="7 8">KCTC 52743</strain>
    </source>
</reference>
<evidence type="ECO:0000256" key="6">
    <source>
        <dbReference type="SAM" id="Phobius"/>
    </source>
</evidence>
<dbReference type="InterPro" id="IPR036259">
    <property type="entry name" value="MFS_trans_sf"/>
</dbReference>
<feature type="transmembrane region" description="Helical" evidence="6">
    <location>
        <begin position="98"/>
        <end position="118"/>
    </location>
</feature>
<dbReference type="PANTHER" id="PTHR43124">
    <property type="entry name" value="PURINE EFFLUX PUMP PBUE"/>
    <property type="match status" value="1"/>
</dbReference>
<feature type="transmembrane region" description="Helical" evidence="6">
    <location>
        <begin position="31"/>
        <end position="50"/>
    </location>
</feature>
<feature type="transmembrane region" description="Helical" evidence="6">
    <location>
        <begin position="224"/>
        <end position="248"/>
    </location>
</feature>
<keyword evidence="4 6" id="KW-1133">Transmembrane helix</keyword>
<feature type="transmembrane region" description="Helical" evidence="6">
    <location>
        <begin position="124"/>
        <end position="145"/>
    </location>
</feature>
<feature type="transmembrane region" description="Helical" evidence="6">
    <location>
        <begin position="314"/>
        <end position="334"/>
    </location>
</feature>
<keyword evidence="8" id="KW-1185">Reference proteome</keyword>
<protein>
    <submittedName>
        <fullName evidence="7">MFS transporter</fullName>
    </submittedName>
</protein>
<dbReference type="InterPro" id="IPR011701">
    <property type="entry name" value="MFS"/>
</dbReference>
<sequence length="402" mass="43502">MTESTQTLEPNGTTVGEMKKEHKYKVAANGIWARVFLAFLTTAGIFYINIMPAVVTGLKQGLGFTTQQAGFVSSANLYGASIGALVAVFIIKKINWRSWSYILLGMILAIDLMSVYVTNPNVMVVIRALHGLTGGLLVGIGFAIISRTSEPDKTFGYLLFIQWGLGGLGLMFIPNLVPLYGVGALFYSLMAFTLVSLCMLPFLTDYPVNEADKKRNSEQVIKRIPLFFTLFGIFLFQGANMGLFAYMIGIGKVEGLTLDFMSPALGMASWIALVGAFAVMIIGTKLGRAYPLLFGIIITALCSWLLHYSEVPEMYSVMNFIIGITWAFVLPYLFGMCAEFDKAGQYAAMGGFASKMGLASGPMVVALVIADENYSGVINLAAVALIACAIVVFKPARLLDKG</sequence>
<feature type="transmembrane region" description="Helical" evidence="6">
    <location>
        <begin position="376"/>
        <end position="393"/>
    </location>
</feature>
<proteinExistence type="predicted"/>
<comment type="subcellular location">
    <subcellularLocation>
        <location evidence="1">Cell membrane</location>
        <topology evidence="1">Multi-pass membrane protein</topology>
    </subcellularLocation>
</comment>
<evidence type="ECO:0000256" key="4">
    <source>
        <dbReference type="ARBA" id="ARBA00022989"/>
    </source>
</evidence>
<organism evidence="7 8">
    <name type="scientific">Psychrosphaera aquimarina</name>
    <dbReference type="NCBI Taxonomy" id="2044854"/>
    <lineage>
        <taxon>Bacteria</taxon>
        <taxon>Pseudomonadati</taxon>
        <taxon>Pseudomonadota</taxon>
        <taxon>Gammaproteobacteria</taxon>
        <taxon>Alteromonadales</taxon>
        <taxon>Pseudoalteromonadaceae</taxon>
        <taxon>Psychrosphaera</taxon>
    </lineage>
</organism>
<dbReference type="Proteomes" id="UP001257914">
    <property type="component" value="Unassembled WGS sequence"/>
</dbReference>
<evidence type="ECO:0000256" key="3">
    <source>
        <dbReference type="ARBA" id="ARBA00022692"/>
    </source>
</evidence>
<feature type="transmembrane region" description="Helical" evidence="6">
    <location>
        <begin position="70"/>
        <end position="91"/>
    </location>
</feature>
<feature type="transmembrane region" description="Helical" evidence="6">
    <location>
        <begin position="179"/>
        <end position="203"/>
    </location>
</feature>
<name>A0ABU3QYN5_9GAMM</name>
<comment type="caution">
    <text evidence="7">The sequence shown here is derived from an EMBL/GenBank/DDBJ whole genome shotgun (WGS) entry which is preliminary data.</text>
</comment>
<evidence type="ECO:0000256" key="5">
    <source>
        <dbReference type="ARBA" id="ARBA00023136"/>
    </source>
</evidence>
<feature type="transmembrane region" description="Helical" evidence="6">
    <location>
        <begin position="157"/>
        <end position="173"/>
    </location>
</feature>
<evidence type="ECO:0000313" key="7">
    <source>
        <dbReference type="EMBL" id="MDU0112546.1"/>
    </source>
</evidence>
<feature type="transmembrane region" description="Helical" evidence="6">
    <location>
        <begin position="346"/>
        <end position="370"/>
    </location>
</feature>
<keyword evidence="5 6" id="KW-0472">Membrane</keyword>
<dbReference type="Gene3D" id="1.20.1250.20">
    <property type="entry name" value="MFS general substrate transporter like domains"/>
    <property type="match status" value="2"/>
</dbReference>
<evidence type="ECO:0000313" key="8">
    <source>
        <dbReference type="Proteomes" id="UP001257914"/>
    </source>
</evidence>
<dbReference type="PANTHER" id="PTHR43124:SF10">
    <property type="entry name" value="PURINE EFFLUX PUMP PBUE"/>
    <property type="match status" value="1"/>
</dbReference>
<evidence type="ECO:0000256" key="2">
    <source>
        <dbReference type="ARBA" id="ARBA00022475"/>
    </source>
</evidence>
<keyword evidence="2" id="KW-1003">Cell membrane</keyword>
<gene>
    <name evidence="7" type="ORF">RT723_05915</name>
</gene>
<dbReference type="InterPro" id="IPR050189">
    <property type="entry name" value="MFS_Efflux_Transporters"/>
</dbReference>
<dbReference type="Pfam" id="PF07690">
    <property type="entry name" value="MFS_1"/>
    <property type="match status" value="1"/>
</dbReference>
<dbReference type="RefSeq" id="WP_315946258.1">
    <property type="nucleotide sequence ID" value="NZ_JAWCUA010000003.1"/>
</dbReference>
<keyword evidence="3 6" id="KW-0812">Transmembrane</keyword>
<feature type="transmembrane region" description="Helical" evidence="6">
    <location>
        <begin position="289"/>
        <end position="308"/>
    </location>
</feature>
<dbReference type="SUPFAM" id="SSF103473">
    <property type="entry name" value="MFS general substrate transporter"/>
    <property type="match status" value="1"/>
</dbReference>
<evidence type="ECO:0000256" key="1">
    <source>
        <dbReference type="ARBA" id="ARBA00004651"/>
    </source>
</evidence>
<dbReference type="EMBL" id="JAWCUA010000003">
    <property type="protein sequence ID" value="MDU0112546.1"/>
    <property type="molecule type" value="Genomic_DNA"/>
</dbReference>
<accession>A0ABU3QYN5</accession>
<feature type="transmembrane region" description="Helical" evidence="6">
    <location>
        <begin position="260"/>
        <end position="282"/>
    </location>
</feature>